<sequence length="343" mass="39951">MSKQEINRQETEKKTKTAKTLFLKKFFINYFWLSILLIVISILITQQTQNSYLLILSSLFETLGMATFVAALFNFTLETTDFLDNIRELLENIVVKKNFLSNMNTKSKKEVLENILQPSEAEMKKYSNIQDYYNYYANETLSVASKNVRSNYSINIIAKIDKDKQRIVTVGTYSYRLYPSNKGFAPITIGFMLDDNLSTCDLIVNKPNGERKTYKYDDDIKPNFVTREDSKVVEIKIQDECKGFEHLDIELRIKEYGHDHWMSVYFKAEQPTDGFNFILNTEDDIKIKIFNVFDVGHNYHIDKSDHNIHIGCYQWINEGAGIAVIVSAEEDKINKLYDNQKVD</sequence>
<keyword evidence="1" id="KW-1133">Transmembrane helix</keyword>
<dbReference type="Proteomes" id="UP000503482">
    <property type="component" value="Chromosome"/>
</dbReference>
<organism evidence="2 3">
    <name type="scientific">Arcobacter venerupis</name>
    <dbReference type="NCBI Taxonomy" id="1054033"/>
    <lineage>
        <taxon>Bacteria</taxon>
        <taxon>Pseudomonadati</taxon>
        <taxon>Campylobacterota</taxon>
        <taxon>Epsilonproteobacteria</taxon>
        <taxon>Campylobacterales</taxon>
        <taxon>Arcobacteraceae</taxon>
        <taxon>Arcobacter</taxon>
    </lineage>
</organism>
<reference evidence="2 3" key="1">
    <citation type="submission" date="2020-05" db="EMBL/GenBank/DDBJ databases">
        <title>Complete genome sequencing of Campylobacter and Arcobacter type strains.</title>
        <authorList>
            <person name="Miller W.G."/>
            <person name="Yee E."/>
        </authorList>
    </citation>
    <scope>NUCLEOTIDE SEQUENCE [LARGE SCALE GENOMIC DNA]</scope>
    <source>
        <strain evidence="2 3">LMG 26156</strain>
    </source>
</reference>
<dbReference type="AlphaFoldDB" id="A0AAE7B8T9"/>
<evidence type="ECO:0000256" key="1">
    <source>
        <dbReference type="SAM" id="Phobius"/>
    </source>
</evidence>
<proteinExistence type="predicted"/>
<dbReference type="RefSeq" id="WP_128359297.1">
    <property type="nucleotide sequence ID" value="NZ_CP053840.1"/>
</dbReference>
<feature type="transmembrane region" description="Helical" evidence="1">
    <location>
        <begin position="21"/>
        <end position="45"/>
    </location>
</feature>
<protein>
    <submittedName>
        <fullName evidence="2">Membrane protein</fullName>
    </submittedName>
</protein>
<keyword evidence="1" id="KW-0472">Membrane</keyword>
<keyword evidence="3" id="KW-1185">Reference proteome</keyword>
<keyword evidence="1" id="KW-0812">Transmembrane</keyword>
<accession>A0AAE7B8T9</accession>
<gene>
    <name evidence="2" type="ORF">AVENP_0441</name>
</gene>
<evidence type="ECO:0000313" key="3">
    <source>
        <dbReference type="Proteomes" id="UP000503482"/>
    </source>
</evidence>
<feature type="transmembrane region" description="Helical" evidence="1">
    <location>
        <begin position="51"/>
        <end position="77"/>
    </location>
</feature>
<dbReference type="EMBL" id="CP053840">
    <property type="protein sequence ID" value="QKF66015.1"/>
    <property type="molecule type" value="Genomic_DNA"/>
</dbReference>
<evidence type="ECO:0000313" key="2">
    <source>
        <dbReference type="EMBL" id="QKF66015.1"/>
    </source>
</evidence>
<name>A0AAE7B8T9_9BACT</name>
<dbReference type="KEGG" id="avp:AVENP_0441"/>